<dbReference type="InterPro" id="IPR026832">
    <property type="entry name" value="Asteroid"/>
</dbReference>
<keyword evidence="4" id="KW-1185">Reference proteome</keyword>
<dbReference type="KEGG" id="eiv:EIN_309180"/>
<dbReference type="SUPFAM" id="SSF88723">
    <property type="entry name" value="PIN domain-like"/>
    <property type="match status" value="1"/>
</dbReference>
<dbReference type="AlphaFoldDB" id="A0A0A1TZ06"/>
<dbReference type="InterPro" id="IPR006085">
    <property type="entry name" value="XPG_DNA_repair_N"/>
</dbReference>
<gene>
    <name evidence="3" type="ORF">EIN_309180</name>
</gene>
<dbReference type="Gene3D" id="3.40.50.1010">
    <property type="entry name" value="5'-nuclease"/>
    <property type="match status" value="1"/>
</dbReference>
<evidence type="ECO:0000256" key="1">
    <source>
        <dbReference type="ARBA" id="ARBA00007398"/>
    </source>
</evidence>
<organism evidence="3 4">
    <name type="scientific">Entamoeba invadens IP1</name>
    <dbReference type="NCBI Taxonomy" id="370355"/>
    <lineage>
        <taxon>Eukaryota</taxon>
        <taxon>Amoebozoa</taxon>
        <taxon>Evosea</taxon>
        <taxon>Archamoebae</taxon>
        <taxon>Mastigamoebida</taxon>
        <taxon>Entamoebidae</taxon>
        <taxon>Entamoeba</taxon>
    </lineage>
</organism>
<dbReference type="EMBL" id="KB207092">
    <property type="protein sequence ID" value="ELP84945.1"/>
    <property type="molecule type" value="Genomic_DNA"/>
</dbReference>
<reference evidence="3 4" key="1">
    <citation type="submission" date="2012-10" db="EMBL/GenBank/DDBJ databases">
        <authorList>
            <person name="Zafar N."/>
            <person name="Inman J."/>
            <person name="Hall N."/>
            <person name="Lorenzi H."/>
            <person name="Caler E."/>
        </authorList>
    </citation>
    <scope>NUCLEOTIDE SEQUENCE [LARGE SCALE GENOMIC DNA]</scope>
    <source>
        <strain evidence="3 4">IP1</strain>
    </source>
</reference>
<dbReference type="PANTHER" id="PTHR15665">
    <property type="entry name" value="ASTEROID PROTEIN"/>
    <property type="match status" value="1"/>
</dbReference>
<dbReference type="GO" id="GO:0004518">
    <property type="term" value="F:nuclease activity"/>
    <property type="evidence" value="ECO:0007669"/>
    <property type="project" value="InterPro"/>
</dbReference>
<dbReference type="VEuPathDB" id="AmoebaDB:EIN_309180"/>
<sequence length="550" mass="63823">MGVEGLTAIVEPAVKKVNLFRYRNSTIVVDTNNIVSSLLSLSDVELRNYFTFLNIVASKSALKFIFVFDGTHHSDKIKEVIRRRNDGTKKACKFFSEPNQYKIKRGKLLNFERFLMCILKSLNFQCVRAVYEADPLVASLARTHGATFIMSSDSDFYLSDVPYVIKADEFCHLIKWKAKKGRLDNIRSLYVDCVDTKMVDNYCLQFNRDFYPIFSALAGNDYTKSFAPLFTHKIEIFTDNTLKTDIRDIVKFLRTFKRLNQLVEYIHKQSKEKDEKFFQAIEMTRMVAEPSSEIEKETAQLEMDHLAYQTCAKYFGNTIELLNPDNIAFSEIHCDPKRKPLYLVEQPIRAIIFGFNTEEIVTENEATGDVYGTVKTTPTRLMKYTDFIKKSSPERIDIVLKGIFGTNEAIFKLWNNVPCDDVWKAMVVTLFAWLKKNSDFSEREIQLGFHTAAQLILDPTKRKMYSIKKDQRSATHVFTAYNIVSYDFLELFIDYCDVPSFNVEKIHIEPAAFIQYYSDVPFTENEFDQLVKSQDIYKSFAETVLKNNFD</sequence>
<feature type="domain" description="XPG N-terminal" evidence="2">
    <location>
        <begin position="1"/>
        <end position="91"/>
    </location>
</feature>
<accession>A0A0A1TZ06</accession>
<evidence type="ECO:0000313" key="3">
    <source>
        <dbReference type="EMBL" id="ELP84945.1"/>
    </source>
</evidence>
<comment type="similarity">
    <text evidence="1">Belongs to the asteroid family.</text>
</comment>
<name>A0A0A1TZ06_ENTIV</name>
<dbReference type="OrthoDB" id="25987at2759"/>
<dbReference type="SMART" id="SM00485">
    <property type="entry name" value="XPGN"/>
    <property type="match status" value="1"/>
</dbReference>
<dbReference type="PANTHER" id="PTHR15665:SF1">
    <property type="entry name" value="PROTEIN ASTEROID HOMOLOG 1"/>
    <property type="match status" value="1"/>
</dbReference>
<dbReference type="Proteomes" id="UP000014680">
    <property type="component" value="Unassembled WGS sequence"/>
</dbReference>
<dbReference type="InterPro" id="IPR029060">
    <property type="entry name" value="PIN-like_dom_sf"/>
</dbReference>
<protein>
    <recommendedName>
        <fullName evidence="2">XPG N-terminal domain-containing protein</fullName>
    </recommendedName>
</protein>
<evidence type="ECO:0000259" key="2">
    <source>
        <dbReference type="SMART" id="SM00485"/>
    </source>
</evidence>
<dbReference type="RefSeq" id="XP_004184291.1">
    <property type="nucleotide sequence ID" value="XM_004184243.1"/>
</dbReference>
<evidence type="ECO:0000313" key="4">
    <source>
        <dbReference type="Proteomes" id="UP000014680"/>
    </source>
</evidence>
<proteinExistence type="inferred from homology"/>
<dbReference type="GeneID" id="14883957"/>